<evidence type="ECO:0000313" key="6">
    <source>
        <dbReference type="EMBL" id="GAA4268589.1"/>
    </source>
</evidence>
<gene>
    <name evidence="6" type="ORF">GCM10022257_06900</name>
</gene>
<name>A0ABP8E9C3_9FLAO</name>
<organism evidence="6 7">
    <name type="scientific">Hyunsoonleella aestuarii</name>
    <dbReference type="NCBI Taxonomy" id="912802"/>
    <lineage>
        <taxon>Bacteria</taxon>
        <taxon>Pseudomonadati</taxon>
        <taxon>Bacteroidota</taxon>
        <taxon>Flavobacteriia</taxon>
        <taxon>Flavobacteriales</taxon>
        <taxon>Flavobacteriaceae</taxon>
    </lineage>
</organism>
<evidence type="ECO:0000256" key="4">
    <source>
        <dbReference type="ARBA" id="ARBA00022833"/>
    </source>
</evidence>
<evidence type="ECO:0000256" key="3">
    <source>
        <dbReference type="ARBA" id="ARBA00022801"/>
    </source>
</evidence>
<dbReference type="CDD" id="cd06251">
    <property type="entry name" value="M14_ASTE_ASPA-like"/>
    <property type="match status" value="1"/>
</dbReference>
<evidence type="ECO:0000313" key="7">
    <source>
        <dbReference type="Proteomes" id="UP001500027"/>
    </source>
</evidence>
<keyword evidence="3" id="KW-0378">Hydrolase</keyword>
<evidence type="ECO:0000259" key="5">
    <source>
        <dbReference type="Pfam" id="PF24827"/>
    </source>
</evidence>
<proteinExistence type="predicted"/>
<dbReference type="EMBL" id="BAABAV010000001">
    <property type="protein sequence ID" value="GAA4268589.1"/>
    <property type="molecule type" value="Genomic_DNA"/>
</dbReference>
<dbReference type="InterPro" id="IPR053138">
    <property type="entry name" value="N-alpha-Ac-DABA_deacetylase"/>
</dbReference>
<comment type="cofactor">
    <cofactor evidence="1">
        <name>Zn(2+)</name>
        <dbReference type="ChEBI" id="CHEBI:29105"/>
    </cofactor>
</comment>
<dbReference type="Proteomes" id="UP001500027">
    <property type="component" value="Unassembled WGS sequence"/>
</dbReference>
<feature type="domain" description="Succinylglutamate desuccinylase/Aspartoacylase catalytic" evidence="5">
    <location>
        <begin position="63"/>
        <end position="242"/>
    </location>
</feature>
<dbReference type="Gene3D" id="3.40.630.10">
    <property type="entry name" value="Zn peptidases"/>
    <property type="match status" value="1"/>
</dbReference>
<dbReference type="SUPFAM" id="SSF53187">
    <property type="entry name" value="Zn-dependent exopeptidases"/>
    <property type="match status" value="1"/>
</dbReference>
<keyword evidence="7" id="KW-1185">Reference proteome</keyword>
<dbReference type="Pfam" id="PF24827">
    <property type="entry name" value="AstE_AspA_cat"/>
    <property type="match status" value="1"/>
</dbReference>
<dbReference type="PANTHER" id="PTHR37326">
    <property type="entry name" value="BLL3975 PROTEIN"/>
    <property type="match status" value="1"/>
</dbReference>
<dbReference type="PIRSF" id="PIRSF039012">
    <property type="entry name" value="ASP"/>
    <property type="match status" value="1"/>
</dbReference>
<evidence type="ECO:0000256" key="1">
    <source>
        <dbReference type="ARBA" id="ARBA00001947"/>
    </source>
</evidence>
<dbReference type="InterPro" id="IPR043795">
    <property type="entry name" value="N-alpha-Ac-DABA-like"/>
</dbReference>
<sequence length="338" mass="37515">MKETDVSLLYHAIRNMNAEKKILTILKELIAPGESKEVNFDVANLHTSTPVNVPVIIERSKKPGPTVLFTAGIHGDEVNGVEIVRQLIAKGINRPKCGTIICMPVINIFGFINLKREFPDGRDLNRVFPGSSNGSLASRVAYKLIKDIVPHVDYIMDFHTGGSGRFNAPQIRIIHGERKLKQLAKVFGAPFVLYSKNLNKSFRNTCAKKGVPLLLFEGGKSFHIDDLVTNSGVNGAKRVLNHLGMLNSKFKVSNPKKKCVFISESKWKRAKYSGMFKAVAKIGSKVEKDDIIGNITDPYGKFNFFVRADNSGYIINVNEAPIVYQGDALFHVTTKLSR</sequence>
<reference evidence="7" key="1">
    <citation type="journal article" date="2019" name="Int. J. Syst. Evol. Microbiol.">
        <title>The Global Catalogue of Microorganisms (GCM) 10K type strain sequencing project: providing services to taxonomists for standard genome sequencing and annotation.</title>
        <authorList>
            <consortium name="The Broad Institute Genomics Platform"/>
            <consortium name="The Broad Institute Genome Sequencing Center for Infectious Disease"/>
            <person name="Wu L."/>
            <person name="Ma J."/>
        </authorList>
    </citation>
    <scope>NUCLEOTIDE SEQUENCE [LARGE SCALE GENOMIC DNA]</scope>
    <source>
        <strain evidence="7">JCM 17452</strain>
    </source>
</reference>
<accession>A0ABP8E9C3</accession>
<dbReference type="InterPro" id="IPR055438">
    <property type="entry name" value="AstE_AspA_cat"/>
</dbReference>
<evidence type="ECO:0000256" key="2">
    <source>
        <dbReference type="ARBA" id="ARBA00022723"/>
    </source>
</evidence>
<dbReference type="PANTHER" id="PTHR37326:SF2">
    <property type="entry name" value="SUCCINYLGLUTAMATE DESUCCINYLASE_ASPARTOACYLASE FAMILY PROTEIN"/>
    <property type="match status" value="1"/>
</dbReference>
<keyword evidence="2" id="KW-0479">Metal-binding</keyword>
<keyword evidence="4" id="KW-0862">Zinc</keyword>
<protein>
    <submittedName>
        <fullName evidence="6">Succinylglutamate desuccinylase/aspartoacylase family protein</fullName>
    </submittedName>
</protein>
<comment type="caution">
    <text evidence="6">The sequence shown here is derived from an EMBL/GenBank/DDBJ whole genome shotgun (WGS) entry which is preliminary data.</text>
</comment>